<dbReference type="PANTHER" id="PTHR30246:SF1">
    <property type="entry name" value="2-DEHYDRO-3-DEOXY-6-PHOSPHOGALACTONATE ALDOLASE-RELATED"/>
    <property type="match status" value="1"/>
</dbReference>
<evidence type="ECO:0000256" key="2">
    <source>
        <dbReference type="ARBA" id="ARBA00006906"/>
    </source>
</evidence>
<dbReference type="NCBIfam" id="TIGR01182">
    <property type="entry name" value="eda"/>
    <property type="match status" value="1"/>
</dbReference>
<comment type="pathway">
    <text evidence="1">Carbohydrate acid metabolism.</text>
</comment>
<keyword evidence="5" id="KW-0119">Carbohydrate metabolism</keyword>
<dbReference type="SUPFAM" id="SSF51569">
    <property type="entry name" value="Aldolase"/>
    <property type="match status" value="1"/>
</dbReference>
<dbReference type="GO" id="GO:0016829">
    <property type="term" value="F:lyase activity"/>
    <property type="evidence" value="ECO:0007669"/>
    <property type="project" value="UniProtKB-KW"/>
</dbReference>
<evidence type="ECO:0000256" key="1">
    <source>
        <dbReference type="ARBA" id="ARBA00004761"/>
    </source>
</evidence>
<dbReference type="EMBL" id="CAEZTT010000027">
    <property type="protein sequence ID" value="CAB4572506.1"/>
    <property type="molecule type" value="Genomic_DNA"/>
</dbReference>
<comment type="similarity">
    <text evidence="2">Belongs to the KHG/KDPG aldolase family.</text>
</comment>
<dbReference type="InterPro" id="IPR000887">
    <property type="entry name" value="Aldlse_KDPG_KHG"/>
</dbReference>
<evidence type="ECO:0000256" key="4">
    <source>
        <dbReference type="ARBA" id="ARBA00023239"/>
    </source>
</evidence>
<organism evidence="6">
    <name type="scientific">freshwater metagenome</name>
    <dbReference type="NCBI Taxonomy" id="449393"/>
    <lineage>
        <taxon>unclassified sequences</taxon>
        <taxon>metagenomes</taxon>
        <taxon>ecological metagenomes</taxon>
    </lineage>
</organism>
<dbReference type="AlphaFoldDB" id="A0A6J6E9J2"/>
<reference evidence="6" key="1">
    <citation type="submission" date="2020-05" db="EMBL/GenBank/DDBJ databases">
        <authorList>
            <person name="Chiriac C."/>
            <person name="Salcher M."/>
            <person name="Ghai R."/>
            <person name="Kavagutti S V."/>
        </authorList>
    </citation>
    <scope>NUCLEOTIDE SEQUENCE</scope>
</reference>
<name>A0A6J6E9J2_9ZZZZ</name>
<protein>
    <submittedName>
        <fullName evidence="6">Unannotated protein</fullName>
    </submittedName>
</protein>
<keyword evidence="4" id="KW-0456">Lyase</keyword>
<proteinExistence type="inferred from homology"/>
<evidence type="ECO:0000256" key="3">
    <source>
        <dbReference type="ARBA" id="ARBA00011233"/>
    </source>
</evidence>
<dbReference type="Gene3D" id="3.20.20.70">
    <property type="entry name" value="Aldolase class I"/>
    <property type="match status" value="1"/>
</dbReference>
<dbReference type="InterPro" id="IPR013785">
    <property type="entry name" value="Aldolase_TIM"/>
</dbReference>
<dbReference type="CDD" id="cd00452">
    <property type="entry name" value="KDPG_aldolase"/>
    <property type="match status" value="1"/>
</dbReference>
<comment type="subunit">
    <text evidence="3">Homotrimer.</text>
</comment>
<sequence length="204" mass="20979">MTTQAKGVIAVLRTDSTEHALTIGRALADTSVIAIEVTMTVPNAAKVIAQLIDEGVKRVGAGTVRSATQVQELAKIGANFVVSPHLDLEVVKAAVDLGVPTTPGCLSPSEMVKAMQLGATSVKVFPINSVGGLDYVNFVLEPLPDLPIVVSGGVTPEQVNSYLAAGVVGVCLGGALWTPEIAATGDVARAKDYAETALAKISQY</sequence>
<dbReference type="Pfam" id="PF01081">
    <property type="entry name" value="Aldolase"/>
    <property type="match status" value="1"/>
</dbReference>
<dbReference type="PANTHER" id="PTHR30246">
    <property type="entry name" value="2-KETO-3-DEOXY-6-PHOSPHOGLUCONATE ALDOLASE"/>
    <property type="match status" value="1"/>
</dbReference>
<evidence type="ECO:0000256" key="5">
    <source>
        <dbReference type="ARBA" id="ARBA00023277"/>
    </source>
</evidence>
<accession>A0A6J6E9J2</accession>
<gene>
    <name evidence="6" type="ORF">UFOPK1726_00366</name>
</gene>
<evidence type="ECO:0000313" key="6">
    <source>
        <dbReference type="EMBL" id="CAB4572506.1"/>
    </source>
</evidence>